<dbReference type="AlphaFoldDB" id="A0A9Q5N7T0"/>
<dbReference type="OrthoDB" id="3050608at2759"/>
<dbReference type="EMBL" id="LNZH02000197">
    <property type="protein sequence ID" value="OCB86973.1"/>
    <property type="molecule type" value="Genomic_DNA"/>
</dbReference>
<comment type="caution">
    <text evidence="2">The sequence shown here is derived from an EMBL/GenBank/DDBJ whole genome shotgun (WGS) entry which is preliminary data.</text>
</comment>
<gene>
    <name evidence="2" type="ORF">A7U60_g5945</name>
</gene>
<evidence type="ECO:0000313" key="3">
    <source>
        <dbReference type="Proteomes" id="UP000757232"/>
    </source>
</evidence>
<feature type="compositionally biased region" description="Polar residues" evidence="1">
    <location>
        <begin position="24"/>
        <end position="34"/>
    </location>
</feature>
<sequence>MDFIKKLSGDDKAEATPNPVATEAGSQNTKNDQSGSGGGLLDKMNNALGGGAKGEKKEDGLDKAVDWVQEHILKQGPQTNESAVEQAKDEAITDTIREQFKKATGREFPVADK</sequence>
<proteinExistence type="predicted"/>
<protein>
    <submittedName>
        <fullName evidence="2">Uncharacterized protein</fullName>
    </submittedName>
</protein>
<dbReference type="PANTHER" id="PTHR40462">
    <property type="entry name" value="CHROMOSOME 1, WHOLE GENOME SHOTGUN SEQUENCE"/>
    <property type="match status" value="1"/>
</dbReference>
<dbReference type="PANTHER" id="PTHR40462:SF1">
    <property type="entry name" value="EXPRESSED PROTEIN"/>
    <property type="match status" value="1"/>
</dbReference>
<dbReference type="Proteomes" id="UP000757232">
    <property type="component" value="Unassembled WGS sequence"/>
</dbReference>
<feature type="region of interest" description="Disordered" evidence="1">
    <location>
        <begin position="1"/>
        <end position="62"/>
    </location>
</feature>
<evidence type="ECO:0000313" key="2">
    <source>
        <dbReference type="EMBL" id="OCB86973.1"/>
    </source>
</evidence>
<feature type="compositionally biased region" description="Basic and acidic residues" evidence="1">
    <location>
        <begin position="53"/>
        <end position="62"/>
    </location>
</feature>
<keyword evidence="3" id="KW-1185">Reference proteome</keyword>
<accession>A0A9Q5N7T0</accession>
<reference evidence="2" key="1">
    <citation type="submission" date="2016-06" db="EMBL/GenBank/DDBJ databases">
        <title>Draft Genome sequence of the fungus Inonotus baumii.</title>
        <authorList>
            <person name="Zhu H."/>
            <person name="Lin W."/>
        </authorList>
    </citation>
    <scope>NUCLEOTIDE SEQUENCE</scope>
    <source>
        <strain evidence="2">821</strain>
    </source>
</reference>
<feature type="compositionally biased region" description="Basic and acidic residues" evidence="1">
    <location>
        <begin position="1"/>
        <end position="14"/>
    </location>
</feature>
<evidence type="ECO:0000256" key="1">
    <source>
        <dbReference type="SAM" id="MobiDB-lite"/>
    </source>
</evidence>
<name>A0A9Q5N7T0_SANBA</name>
<organism evidence="2 3">
    <name type="scientific">Sanghuangporus baumii</name>
    <name type="common">Phellinus baumii</name>
    <dbReference type="NCBI Taxonomy" id="108892"/>
    <lineage>
        <taxon>Eukaryota</taxon>
        <taxon>Fungi</taxon>
        <taxon>Dikarya</taxon>
        <taxon>Basidiomycota</taxon>
        <taxon>Agaricomycotina</taxon>
        <taxon>Agaricomycetes</taxon>
        <taxon>Hymenochaetales</taxon>
        <taxon>Hymenochaetaceae</taxon>
        <taxon>Sanghuangporus</taxon>
    </lineage>
</organism>